<dbReference type="EMBL" id="VBTE01000002">
    <property type="protein sequence ID" value="TLQ09455.1"/>
    <property type="molecule type" value="Genomic_DNA"/>
</dbReference>
<dbReference type="RefSeq" id="WP_138470644.1">
    <property type="nucleotide sequence ID" value="NZ_JBGQQG010000031.1"/>
</dbReference>
<organism evidence="2 3">
    <name type="scientific">Marinilactibacillus psychrotolerans</name>
    <dbReference type="NCBI Taxonomy" id="191770"/>
    <lineage>
        <taxon>Bacteria</taxon>
        <taxon>Bacillati</taxon>
        <taxon>Bacillota</taxon>
        <taxon>Bacilli</taxon>
        <taxon>Lactobacillales</taxon>
        <taxon>Carnobacteriaceae</taxon>
        <taxon>Marinilactibacillus</taxon>
    </lineage>
</organism>
<gene>
    <name evidence="2" type="ORF">FEZ48_01515</name>
</gene>
<evidence type="ECO:0000313" key="2">
    <source>
        <dbReference type="EMBL" id="TLQ09455.1"/>
    </source>
</evidence>
<feature type="compositionally biased region" description="Polar residues" evidence="1">
    <location>
        <begin position="9"/>
        <end position="25"/>
    </location>
</feature>
<evidence type="ECO:0000313" key="3">
    <source>
        <dbReference type="Proteomes" id="UP000307201"/>
    </source>
</evidence>
<protein>
    <submittedName>
        <fullName evidence="2">Uncharacterized protein</fullName>
    </submittedName>
</protein>
<feature type="region of interest" description="Disordered" evidence="1">
    <location>
        <begin position="1"/>
        <end position="25"/>
    </location>
</feature>
<dbReference type="AlphaFoldDB" id="A0A5R9C864"/>
<name>A0A5R9C864_9LACT</name>
<comment type="caution">
    <text evidence="2">The sequence shown here is derived from an EMBL/GenBank/DDBJ whole genome shotgun (WGS) entry which is preliminary data.</text>
</comment>
<proteinExistence type="predicted"/>
<evidence type="ECO:0000256" key="1">
    <source>
        <dbReference type="SAM" id="MobiDB-lite"/>
    </source>
</evidence>
<reference evidence="2 3" key="1">
    <citation type="submission" date="2019-05" db="EMBL/GenBank/DDBJ databases">
        <title>The metagenome of a microbial culture collection derived from dairy environment covers the genomic content of the human microbiome.</title>
        <authorList>
            <person name="Roder T."/>
            <person name="Wuthrich D."/>
            <person name="Sattari Z."/>
            <person name="Von Ah U."/>
            <person name="Bar C."/>
            <person name="Ronchi F."/>
            <person name="Macpherson A.J."/>
            <person name="Ganal-Vonarburg S.C."/>
            <person name="Bruggmann R."/>
            <person name="Vergeres G."/>
        </authorList>
    </citation>
    <scope>NUCLEOTIDE SEQUENCE [LARGE SCALE GENOMIC DNA]</scope>
    <source>
        <strain evidence="2 3">FAM 24235</strain>
    </source>
</reference>
<accession>A0A5R9C864</accession>
<sequence length="105" mass="11716">MNEAEKTNTDASQTEIETVDSTDPATSVTGDLVLAKAYEELNATSKSNPLVDITVEFLEANPNLGEEGLLNLSYTGNWYEEEDQLYGDYSLQIEQEWLSMVWTSV</sequence>
<dbReference type="Proteomes" id="UP000307201">
    <property type="component" value="Unassembled WGS sequence"/>
</dbReference>